<comment type="caution">
    <text evidence="1">The sequence shown here is derived from an EMBL/GenBank/DDBJ whole genome shotgun (WGS) entry which is preliminary data.</text>
</comment>
<proteinExistence type="predicted"/>
<dbReference type="AlphaFoldDB" id="A0A2N5HAQ5"/>
<keyword evidence="2" id="KW-1185">Reference proteome</keyword>
<name>A0A2N5HAQ5_9BACI</name>
<evidence type="ECO:0000313" key="1">
    <source>
        <dbReference type="EMBL" id="PLS02606.1"/>
    </source>
</evidence>
<sequence length="76" mass="8782">MLFEHEKVNSCTNNVKIALQDIVLTILDFFNTEPAKKGYESFFTSANLPFHDSSLKLILLRIITIEFRTSTFTLVR</sequence>
<dbReference type="EMBL" id="PGVE01000069">
    <property type="protein sequence ID" value="PLS02606.1"/>
    <property type="molecule type" value="Genomic_DNA"/>
</dbReference>
<dbReference type="Proteomes" id="UP000234950">
    <property type="component" value="Unassembled WGS sequence"/>
</dbReference>
<evidence type="ECO:0000313" key="2">
    <source>
        <dbReference type="Proteomes" id="UP000234950"/>
    </source>
</evidence>
<organism evidence="1 2">
    <name type="scientific">Neobacillus cucumis</name>
    <dbReference type="NCBI Taxonomy" id="1740721"/>
    <lineage>
        <taxon>Bacteria</taxon>
        <taxon>Bacillati</taxon>
        <taxon>Bacillota</taxon>
        <taxon>Bacilli</taxon>
        <taxon>Bacillales</taxon>
        <taxon>Bacillaceae</taxon>
        <taxon>Neobacillus</taxon>
    </lineage>
</organism>
<protein>
    <submittedName>
        <fullName evidence="1">Uncharacterized protein</fullName>
    </submittedName>
</protein>
<reference evidence="1 2" key="1">
    <citation type="submission" date="2017-11" db="EMBL/GenBank/DDBJ databases">
        <title>Comparitive Functional Genomics of Dry Heat Resistant strains isolated from the Viking Spacecraft.</title>
        <authorList>
            <person name="Seuylemezian A."/>
            <person name="Cooper K."/>
            <person name="Vaishampayan P."/>
        </authorList>
    </citation>
    <scope>NUCLEOTIDE SEQUENCE [LARGE SCALE GENOMIC DNA]</scope>
    <source>
        <strain evidence="1 2">V32-6</strain>
    </source>
</reference>
<gene>
    <name evidence="1" type="ORF">CVD27_18900</name>
</gene>
<accession>A0A2N5HAQ5</accession>